<accession>A0A167AV54</accession>
<organism evidence="2 3">
    <name type="scientific">Metarhizium rileyi (strain RCEF 4871)</name>
    <name type="common">Nomuraea rileyi</name>
    <dbReference type="NCBI Taxonomy" id="1649241"/>
    <lineage>
        <taxon>Eukaryota</taxon>
        <taxon>Fungi</taxon>
        <taxon>Dikarya</taxon>
        <taxon>Ascomycota</taxon>
        <taxon>Pezizomycotina</taxon>
        <taxon>Sordariomycetes</taxon>
        <taxon>Hypocreomycetidae</taxon>
        <taxon>Hypocreales</taxon>
        <taxon>Clavicipitaceae</taxon>
        <taxon>Metarhizium</taxon>
    </lineage>
</organism>
<feature type="compositionally biased region" description="Basic and acidic residues" evidence="1">
    <location>
        <begin position="277"/>
        <end position="296"/>
    </location>
</feature>
<feature type="region of interest" description="Disordered" evidence="1">
    <location>
        <begin position="161"/>
        <end position="318"/>
    </location>
</feature>
<dbReference type="AlphaFoldDB" id="A0A167AV54"/>
<feature type="compositionally biased region" description="Polar residues" evidence="1">
    <location>
        <begin position="220"/>
        <end position="232"/>
    </location>
</feature>
<dbReference type="STRING" id="1081105.A0A167AV54"/>
<protein>
    <submittedName>
        <fullName evidence="2">Uncharacterized protein</fullName>
    </submittedName>
</protein>
<sequence>MPWRNAPDIDFDEQPQYRWPSWRVDHELEDLFGELHEKFNTVPIFIQDPDAFHHDVAELAGDAPSKEVFLAKLQERKSQRLEELRNFEENLTALIITGFNRLLDPQMKAFVHLCNSASFDSLVAFWATFLGPNKYGTEPSLDLFQLSSSRRFGVAASLDDPRTLSTTTLPPDITHVAKRGDECLEQIPTSPRGRKRKRTDLDDEEGIGCKKSRHGEELLTQKTNVSQVSSLFENKEESRQGKINTTKSSKRTTQGLIAENNDSVTSRSRASSHKRPLTQDRKAASQLRRDPSDEMKGINATRSSRRLAAKLPEFGELP</sequence>
<feature type="compositionally biased region" description="Polar residues" evidence="1">
    <location>
        <begin position="241"/>
        <end position="269"/>
    </location>
</feature>
<proteinExistence type="predicted"/>
<keyword evidence="3" id="KW-1185">Reference proteome</keyword>
<dbReference type="Proteomes" id="UP000243498">
    <property type="component" value="Unassembled WGS sequence"/>
</dbReference>
<reference evidence="2 3" key="1">
    <citation type="journal article" date="2016" name="Genome Biol. Evol.">
        <title>Divergent and convergent evolution of fungal pathogenicity.</title>
        <authorList>
            <person name="Shang Y."/>
            <person name="Xiao G."/>
            <person name="Zheng P."/>
            <person name="Cen K."/>
            <person name="Zhan S."/>
            <person name="Wang C."/>
        </authorList>
    </citation>
    <scope>NUCLEOTIDE SEQUENCE [LARGE SCALE GENOMIC DNA]</scope>
    <source>
        <strain evidence="2 3">RCEF 4871</strain>
    </source>
</reference>
<evidence type="ECO:0000313" key="3">
    <source>
        <dbReference type="Proteomes" id="UP000243498"/>
    </source>
</evidence>
<dbReference type="OrthoDB" id="4366798at2759"/>
<comment type="caution">
    <text evidence="2">The sequence shown here is derived from an EMBL/GenBank/DDBJ whole genome shotgun (WGS) entry which is preliminary data.</text>
</comment>
<dbReference type="EMBL" id="AZHC01000022">
    <property type="protein sequence ID" value="OAA39360.1"/>
    <property type="molecule type" value="Genomic_DNA"/>
</dbReference>
<name>A0A167AV54_METRR</name>
<evidence type="ECO:0000256" key="1">
    <source>
        <dbReference type="SAM" id="MobiDB-lite"/>
    </source>
</evidence>
<gene>
    <name evidence="2" type="ORF">NOR_06198</name>
</gene>
<evidence type="ECO:0000313" key="2">
    <source>
        <dbReference type="EMBL" id="OAA39360.1"/>
    </source>
</evidence>